<reference evidence="1" key="1">
    <citation type="submission" date="2018-05" db="EMBL/GenBank/DDBJ databases">
        <authorList>
            <person name="Lanie J.A."/>
            <person name="Ng W.-L."/>
            <person name="Kazmierczak K.M."/>
            <person name="Andrzejewski T.M."/>
            <person name="Davidsen T.M."/>
            <person name="Wayne K.J."/>
            <person name="Tettelin H."/>
            <person name="Glass J.I."/>
            <person name="Rusch D."/>
            <person name="Podicherti R."/>
            <person name="Tsui H.-C.T."/>
            <person name="Winkler M.E."/>
        </authorList>
    </citation>
    <scope>NUCLEOTIDE SEQUENCE</scope>
</reference>
<dbReference type="AlphaFoldDB" id="A0A383A2F8"/>
<gene>
    <name evidence="1" type="ORF">METZ01_LOCUS454748</name>
</gene>
<dbReference type="EMBL" id="UINC01188599">
    <property type="protein sequence ID" value="SVE01894.1"/>
    <property type="molecule type" value="Genomic_DNA"/>
</dbReference>
<accession>A0A383A2F8</accession>
<name>A0A383A2F8_9ZZZZ</name>
<organism evidence="1">
    <name type="scientific">marine metagenome</name>
    <dbReference type="NCBI Taxonomy" id="408172"/>
    <lineage>
        <taxon>unclassified sequences</taxon>
        <taxon>metagenomes</taxon>
        <taxon>ecological metagenomes</taxon>
    </lineage>
</organism>
<feature type="non-terminal residue" evidence="1">
    <location>
        <position position="23"/>
    </location>
</feature>
<protein>
    <submittedName>
        <fullName evidence="1">Uncharacterized protein</fullName>
    </submittedName>
</protein>
<proteinExistence type="predicted"/>
<evidence type="ECO:0000313" key="1">
    <source>
        <dbReference type="EMBL" id="SVE01894.1"/>
    </source>
</evidence>
<sequence>MIPVLEAVPNFSEGRDLEKVEAL</sequence>